<feature type="compositionally biased region" description="Basic and acidic residues" evidence="4">
    <location>
        <begin position="505"/>
        <end position="519"/>
    </location>
</feature>
<dbReference type="PANTHER" id="PTHR11596:SF72">
    <property type="entry name" value="ALKALINE PHOSPHATASE"/>
    <property type="match status" value="1"/>
</dbReference>
<dbReference type="PANTHER" id="PTHR11596">
    <property type="entry name" value="ALKALINE PHOSPHATASE"/>
    <property type="match status" value="1"/>
</dbReference>
<keyword evidence="5" id="KW-0732">Signal</keyword>
<feature type="binding site" evidence="2">
    <location>
        <position position="132"/>
    </location>
    <ligand>
        <name>Zn(2+)</name>
        <dbReference type="ChEBI" id="CHEBI:29105"/>
        <label>2</label>
    </ligand>
</feature>
<feature type="binding site" evidence="2">
    <location>
        <position position="378"/>
    </location>
    <ligand>
        <name>Zn(2+)</name>
        <dbReference type="ChEBI" id="CHEBI:29105"/>
        <label>2</label>
    </ligand>
</feature>
<dbReference type="GO" id="GO:0004035">
    <property type="term" value="F:alkaline phosphatase activity"/>
    <property type="evidence" value="ECO:0007669"/>
    <property type="project" value="TreeGrafter"/>
</dbReference>
<evidence type="ECO:0008006" key="8">
    <source>
        <dbReference type="Google" id="ProtNLM"/>
    </source>
</evidence>
<keyword evidence="2" id="KW-0460">Magnesium</keyword>
<dbReference type="CDD" id="cd16012">
    <property type="entry name" value="ALP"/>
    <property type="match status" value="1"/>
</dbReference>
<evidence type="ECO:0000313" key="6">
    <source>
        <dbReference type="EMBL" id="KDA54439.1"/>
    </source>
</evidence>
<organism evidence="6 7">
    <name type="scientific">Thermoanaerobaculum aquaticum</name>
    <dbReference type="NCBI Taxonomy" id="1312852"/>
    <lineage>
        <taxon>Bacteria</taxon>
        <taxon>Pseudomonadati</taxon>
        <taxon>Acidobacteriota</taxon>
        <taxon>Thermoanaerobaculia</taxon>
        <taxon>Thermoanaerobaculales</taxon>
        <taxon>Thermoanaerobaculaceae</taxon>
        <taxon>Thermoanaerobaculum</taxon>
    </lineage>
</organism>
<dbReference type="Proteomes" id="UP000027284">
    <property type="component" value="Unassembled WGS sequence"/>
</dbReference>
<evidence type="ECO:0000256" key="4">
    <source>
        <dbReference type="SAM" id="MobiDB-lite"/>
    </source>
</evidence>
<feature type="signal peptide" evidence="5">
    <location>
        <begin position="1"/>
        <end position="20"/>
    </location>
</feature>
<comment type="cofactor">
    <cofactor evidence="2">
        <name>Mg(2+)</name>
        <dbReference type="ChEBI" id="CHEBI:18420"/>
    </cofactor>
    <text evidence="2">Binds 1 Mg(2+) ion.</text>
</comment>
<dbReference type="STRING" id="1312852.EG19_12040"/>
<protein>
    <recommendedName>
        <fullName evidence="8">Alkaline phosphatase</fullName>
    </recommendedName>
</protein>
<feature type="binding site" evidence="2">
    <location>
        <position position="428"/>
    </location>
    <ligand>
        <name>Zn(2+)</name>
        <dbReference type="ChEBI" id="CHEBI:29105"/>
        <label>2</label>
    </ligand>
</feature>
<evidence type="ECO:0000256" key="1">
    <source>
        <dbReference type="PIRSR" id="PIRSR601952-1"/>
    </source>
</evidence>
<comment type="cofactor">
    <cofactor evidence="2">
        <name>Zn(2+)</name>
        <dbReference type="ChEBI" id="CHEBI:29105"/>
    </cofactor>
    <text evidence="2">Binds 2 Zn(2+) ions.</text>
</comment>
<keyword evidence="2" id="KW-0862">Zinc</keyword>
<feature type="binding site" evidence="2">
    <location>
        <position position="132"/>
    </location>
    <ligand>
        <name>Mg(2+)</name>
        <dbReference type="ChEBI" id="CHEBI:18420"/>
    </ligand>
</feature>
<name>A0A062XYF3_9BACT</name>
<dbReference type="PRINTS" id="PR00113">
    <property type="entry name" value="ALKPHPHTASE"/>
</dbReference>
<feature type="chain" id="PRO_5001620833" description="Alkaline phosphatase" evidence="5">
    <location>
        <begin position="21"/>
        <end position="583"/>
    </location>
</feature>
<feature type="binding site" evidence="2">
    <location>
        <position position="427"/>
    </location>
    <ligand>
        <name>Zn(2+)</name>
        <dbReference type="ChEBI" id="CHEBI:29105"/>
        <label>2</label>
    </ligand>
</feature>
<reference evidence="6 7" key="1">
    <citation type="submission" date="2014-04" db="EMBL/GenBank/DDBJ databases">
        <title>The Genome Sequence of Thermoanaerobaculum aquaticum MP-01, The First Cultivated Group 23 Acidobacterium.</title>
        <authorList>
            <person name="Stamps B.W."/>
            <person name="Losey N.A."/>
            <person name="Lawson P.A."/>
            <person name="Stevenson B.S."/>
        </authorList>
    </citation>
    <scope>NUCLEOTIDE SEQUENCE [LARGE SCALE GENOMIC DNA]</scope>
    <source>
        <strain evidence="6 7">MP-01</strain>
    </source>
</reference>
<dbReference type="Pfam" id="PF00245">
    <property type="entry name" value="Alk_phosphatase"/>
    <property type="match status" value="1"/>
</dbReference>
<feature type="binding site" evidence="2">
    <location>
        <position position="373"/>
    </location>
    <ligand>
        <name>Mg(2+)</name>
        <dbReference type="ChEBI" id="CHEBI:18420"/>
    </ligand>
</feature>
<dbReference type="Gene3D" id="3.40.720.10">
    <property type="entry name" value="Alkaline Phosphatase, subunit A"/>
    <property type="match status" value="1"/>
</dbReference>
<dbReference type="InterPro" id="IPR001952">
    <property type="entry name" value="Alkaline_phosphatase"/>
</dbReference>
<dbReference type="InterPro" id="IPR017850">
    <property type="entry name" value="Alkaline_phosphatase_core_sf"/>
</dbReference>
<feature type="binding site" evidence="2">
    <location>
        <position position="240"/>
    </location>
    <ligand>
        <name>Mg(2+)</name>
        <dbReference type="ChEBI" id="CHEBI:18420"/>
    </ligand>
</feature>
<feature type="binding site" evidence="2">
    <location>
        <position position="242"/>
    </location>
    <ligand>
        <name>Mg(2+)</name>
        <dbReference type="ChEBI" id="CHEBI:18420"/>
    </ligand>
</feature>
<comment type="similarity">
    <text evidence="3">Belongs to the alkaline phosphatase family.</text>
</comment>
<dbReference type="AlphaFoldDB" id="A0A062XYF3"/>
<sequence length="583" mass="62207">MGRRLLSALVWLVTSFSAFSAGLTVLSPTPRTTVAVGQRFDVQAEAENTAGLFWEVTLDGQPLAGEVKGNRFVVPALSVEKPGTHVLEFRLLQKLGKKGQTQVVASARQEFEAKAWPQGGGRVRHVILFVGDGFGFAHRTAARAFLYGFEGGKSRGFLAMDTLPVQSAMVTASLSGFVTDSAAGAHAFATGTKTANGMMGVFPDTTEDDGDNPTVETLPCLLFRTRGMVSGLVSTADLTDATPAAFVAHVADRGEASRIARQILESSEPCGVRVLLGGGKKTFSSPDLLPFFAAQGFSQVFSASELETALQARPRKLLGLFADRHMNSPFDIQKRGDASVVGGYPDQPSLSAMTRAALQVLKENPAGFFLMVEGALIDKQAHMLDAERMLWEVYNLDQALKVALEFAEKTNSDGDPTNDTLVILTADHETGGLVLPGVTDPSRMGTRDQVGTYDRMGFPEAADANGDGYPDNPDPEKKLVLHFGGAPDHFDDFRSQPRPVAPAKAGDDRKVHANPEKDGQTGVLYTGVSEVTVPEHGYAPDRGVHTGVDVPLLALGPGSERLTGVRDNTEIFFAILQALAPKP</sequence>
<accession>A0A062XYF3</accession>
<evidence type="ECO:0000256" key="5">
    <source>
        <dbReference type="SAM" id="SignalP"/>
    </source>
</evidence>
<gene>
    <name evidence="6" type="ORF">EG19_12040</name>
</gene>
<keyword evidence="7" id="KW-1185">Reference proteome</keyword>
<evidence type="ECO:0000313" key="7">
    <source>
        <dbReference type="Proteomes" id="UP000027284"/>
    </source>
</evidence>
<keyword evidence="2" id="KW-0479">Metal-binding</keyword>
<feature type="region of interest" description="Disordered" evidence="4">
    <location>
        <begin position="495"/>
        <end position="521"/>
    </location>
</feature>
<dbReference type="SMART" id="SM00098">
    <property type="entry name" value="alkPPc"/>
    <property type="match status" value="1"/>
</dbReference>
<feature type="active site" description="Phosphoserine intermediate" evidence="1">
    <location>
        <position position="181"/>
    </location>
</feature>
<dbReference type="SUPFAM" id="SSF53649">
    <property type="entry name" value="Alkaline phosphatase-like"/>
    <property type="match status" value="1"/>
</dbReference>
<feature type="binding site" evidence="2">
    <location>
        <position position="382"/>
    </location>
    <ligand>
        <name>Zn(2+)</name>
        <dbReference type="ChEBI" id="CHEBI:29105"/>
        <label>2</label>
    </ligand>
</feature>
<dbReference type="GO" id="GO:0046872">
    <property type="term" value="F:metal ion binding"/>
    <property type="evidence" value="ECO:0007669"/>
    <property type="project" value="UniProtKB-KW"/>
</dbReference>
<dbReference type="OrthoDB" id="9794455at2"/>
<proteinExistence type="inferred from homology"/>
<evidence type="ECO:0000256" key="3">
    <source>
        <dbReference type="RuleBase" id="RU003946"/>
    </source>
</evidence>
<dbReference type="EMBL" id="JMFG01000008">
    <property type="protein sequence ID" value="KDA54439.1"/>
    <property type="molecule type" value="Genomic_DNA"/>
</dbReference>
<feature type="binding site" evidence="2">
    <location>
        <position position="545"/>
    </location>
    <ligand>
        <name>Zn(2+)</name>
        <dbReference type="ChEBI" id="CHEBI:29105"/>
        <label>2</label>
    </ligand>
</feature>
<dbReference type="RefSeq" id="WP_053334857.1">
    <property type="nucleotide sequence ID" value="NZ_JMFG01000008.1"/>
</dbReference>
<comment type="caution">
    <text evidence="6">The sequence shown here is derived from an EMBL/GenBank/DDBJ whole genome shotgun (WGS) entry which is preliminary data.</text>
</comment>
<evidence type="ECO:0000256" key="2">
    <source>
        <dbReference type="PIRSR" id="PIRSR601952-2"/>
    </source>
</evidence>